<reference evidence="8" key="1">
    <citation type="submission" date="2021-01" db="EMBL/GenBank/DDBJ databases">
        <authorList>
            <person name="Corre E."/>
            <person name="Pelletier E."/>
            <person name="Niang G."/>
            <person name="Scheremetjew M."/>
            <person name="Finn R."/>
            <person name="Kale V."/>
            <person name="Holt S."/>
            <person name="Cochrane G."/>
            <person name="Meng A."/>
            <person name="Brown T."/>
            <person name="Cohen L."/>
        </authorList>
    </citation>
    <scope>NUCLEOTIDE SEQUENCE</scope>
    <source>
        <strain evidence="8">308</strain>
    </source>
</reference>
<dbReference type="Gene3D" id="3.10.50.40">
    <property type="match status" value="1"/>
</dbReference>
<dbReference type="GO" id="GO:0005737">
    <property type="term" value="C:cytoplasm"/>
    <property type="evidence" value="ECO:0007669"/>
    <property type="project" value="UniProtKB-SubCell"/>
</dbReference>
<evidence type="ECO:0000256" key="5">
    <source>
        <dbReference type="PROSITE-ProRule" id="PRU00278"/>
    </source>
</evidence>
<evidence type="ECO:0000256" key="2">
    <source>
        <dbReference type="ARBA" id="ARBA00007656"/>
    </source>
</evidence>
<dbReference type="AlphaFoldDB" id="A0A7S1BG89"/>
<dbReference type="InterPro" id="IPR000297">
    <property type="entry name" value="PPIase_PpiC"/>
</dbReference>
<dbReference type="EMBL" id="HBFR01018277">
    <property type="protein sequence ID" value="CAD8886082.1"/>
    <property type="molecule type" value="Transcribed_RNA"/>
</dbReference>
<dbReference type="PANTHER" id="PTHR43629">
    <property type="entry name" value="PEPTIDYL-PROLYL CIS-TRANS ISOMERASE"/>
    <property type="match status" value="1"/>
</dbReference>
<accession>A0A7S1BG89</accession>
<dbReference type="PANTHER" id="PTHR43629:SF2">
    <property type="entry name" value="RHODANESE-LIKE_PPIC DOMAIN-CONTAINING PROTEIN 12, CHLOROPLASTIC"/>
    <property type="match status" value="1"/>
</dbReference>
<gene>
    <name evidence="8" type="ORF">CHYS00102_LOCUS13280</name>
</gene>
<comment type="catalytic activity">
    <reaction evidence="6">
        <text>[protein]-peptidylproline (omega=180) = [protein]-peptidylproline (omega=0)</text>
        <dbReference type="Rhea" id="RHEA:16237"/>
        <dbReference type="Rhea" id="RHEA-COMP:10747"/>
        <dbReference type="Rhea" id="RHEA-COMP:10748"/>
        <dbReference type="ChEBI" id="CHEBI:83833"/>
        <dbReference type="ChEBI" id="CHEBI:83834"/>
        <dbReference type="EC" id="5.2.1.8"/>
    </reaction>
</comment>
<comment type="subcellular location">
    <subcellularLocation>
        <location evidence="1">Cytoplasm</location>
    </subcellularLocation>
</comment>
<feature type="domain" description="PpiC" evidence="7">
    <location>
        <begin position="54"/>
        <end position="153"/>
    </location>
</feature>
<keyword evidence="6" id="KW-0732">Signal</keyword>
<name>A0A7S1BG89_9STRA</name>
<evidence type="ECO:0000256" key="4">
    <source>
        <dbReference type="ARBA" id="ARBA00046231"/>
    </source>
</evidence>
<evidence type="ECO:0000256" key="3">
    <source>
        <dbReference type="ARBA" id="ARBA00022490"/>
    </source>
</evidence>
<evidence type="ECO:0000256" key="6">
    <source>
        <dbReference type="RuleBase" id="RU363014"/>
    </source>
</evidence>
<evidence type="ECO:0000256" key="1">
    <source>
        <dbReference type="ARBA" id="ARBA00004496"/>
    </source>
</evidence>
<keyword evidence="5 6" id="KW-0697">Rotamase</keyword>
<dbReference type="GO" id="GO:0003755">
    <property type="term" value="F:peptidyl-prolyl cis-trans isomerase activity"/>
    <property type="evidence" value="ECO:0007669"/>
    <property type="project" value="UniProtKB-UniRule"/>
</dbReference>
<dbReference type="InterPro" id="IPR046357">
    <property type="entry name" value="PPIase_dom_sf"/>
</dbReference>
<comment type="function">
    <text evidence="4">PPIases accelerate the folding of proteins. It prefers amino acid residues with hydrophobic side chains like leucine and phenylalanine in the P1 position of the peptides substrates.</text>
</comment>
<organism evidence="8">
    <name type="scientific">Corethron hystrix</name>
    <dbReference type="NCBI Taxonomy" id="216773"/>
    <lineage>
        <taxon>Eukaryota</taxon>
        <taxon>Sar</taxon>
        <taxon>Stramenopiles</taxon>
        <taxon>Ochrophyta</taxon>
        <taxon>Bacillariophyta</taxon>
        <taxon>Coscinodiscophyceae</taxon>
        <taxon>Corethrophycidae</taxon>
        <taxon>Corethrales</taxon>
        <taxon>Corethraceae</taxon>
        <taxon>Corethron</taxon>
    </lineage>
</organism>
<dbReference type="InterPro" id="IPR052204">
    <property type="entry name" value="PpiC/parvulin_rotamase"/>
</dbReference>
<proteinExistence type="inferred from homology"/>
<feature type="chain" id="PRO_5031611109" description="Peptidyl-prolyl cis-trans isomerase" evidence="6">
    <location>
        <begin position="21"/>
        <end position="157"/>
    </location>
</feature>
<evidence type="ECO:0000313" key="8">
    <source>
        <dbReference type="EMBL" id="CAD8886082.1"/>
    </source>
</evidence>
<comment type="similarity">
    <text evidence="2">Belongs to the PpiC/parvulin rotamase family.</text>
</comment>
<dbReference type="Pfam" id="PF00639">
    <property type="entry name" value="Rotamase"/>
    <property type="match status" value="1"/>
</dbReference>
<keyword evidence="3" id="KW-0963">Cytoplasm</keyword>
<dbReference type="PROSITE" id="PS50198">
    <property type="entry name" value="PPIC_PPIASE_2"/>
    <property type="match status" value="1"/>
</dbReference>
<dbReference type="InterPro" id="IPR023058">
    <property type="entry name" value="PPIase_PpiC_CS"/>
</dbReference>
<keyword evidence="5 6" id="KW-0413">Isomerase</keyword>
<dbReference type="SUPFAM" id="SSF54534">
    <property type="entry name" value="FKBP-like"/>
    <property type="match status" value="1"/>
</dbReference>
<evidence type="ECO:0000259" key="7">
    <source>
        <dbReference type="PROSITE" id="PS50198"/>
    </source>
</evidence>
<dbReference type="PROSITE" id="PS01096">
    <property type="entry name" value="PPIC_PPIASE_1"/>
    <property type="match status" value="1"/>
</dbReference>
<sequence>MYMMKSLLIACMVCITQIHAFVPTGGKPNFARSQIKTERHNILDVMGSMMKNFGKKARASHILVGPKNWDSQEEAKDRLLRLKEEVGNDPTKFAEAAASNSSCPSKAKGGDLGEFGPGQMVKNFDKVVFNEDVGVVHGPISTQFGEHLILITERTGE</sequence>
<feature type="signal peptide" evidence="6">
    <location>
        <begin position="1"/>
        <end position="20"/>
    </location>
</feature>
<dbReference type="EC" id="5.2.1.8" evidence="6"/>
<protein>
    <recommendedName>
        <fullName evidence="6">Peptidyl-prolyl cis-trans isomerase</fullName>
        <ecNumber evidence="6">5.2.1.8</ecNumber>
    </recommendedName>
</protein>